<dbReference type="AlphaFoldDB" id="A0A7C5THW3"/>
<evidence type="ECO:0000313" key="2">
    <source>
        <dbReference type="EMBL" id="HHR95734.1"/>
    </source>
</evidence>
<evidence type="ECO:0000313" key="1">
    <source>
        <dbReference type="EMBL" id="HHP81556.1"/>
    </source>
</evidence>
<dbReference type="GO" id="GO:0000502">
    <property type="term" value="C:proteasome complex"/>
    <property type="evidence" value="ECO:0007669"/>
    <property type="project" value="UniProtKB-KW"/>
</dbReference>
<organism evidence="1">
    <name type="scientific">Ignisphaera aggregans</name>
    <dbReference type="NCBI Taxonomy" id="334771"/>
    <lineage>
        <taxon>Archaea</taxon>
        <taxon>Thermoproteota</taxon>
        <taxon>Thermoprotei</taxon>
        <taxon>Desulfurococcales</taxon>
        <taxon>Desulfurococcaceae</taxon>
        <taxon>Ignisphaera</taxon>
    </lineage>
</organism>
<name>A0A7C5THW3_9CREN</name>
<accession>A0A7C5THW3</accession>
<comment type="caution">
    <text evidence="1">The sequence shown here is derived from an EMBL/GenBank/DDBJ whole genome shotgun (WGS) entry which is preliminary data.</text>
</comment>
<dbReference type="InterPro" id="IPR038389">
    <property type="entry name" value="PSMG2_sf"/>
</dbReference>
<dbReference type="SUPFAM" id="SSF159659">
    <property type="entry name" value="Cgl1923-like"/>
    <property type="match status" value="1"/>
</dbReference>
<gene>
    <name evidence="2" type="ORF">ENL47_02670</name>
    <name evidence="1" type="ORF">ENM84_02710</name>
</gene>
<dbReference type="InterPro" id="IPR019151">
    <property type="entry name" value="Proteasome_assmbl_chaperone_2"/>
</dbReference>
<reference evidence="1" key="1">
    <citation type="journal article" date="2020" name="mSystems">
        <title>Genome- and Community-Level Interaction Insights into Carbon Utilization and Element Cycling Functions of Hydrothermarchaeota in Hydrothermal Sediment.</title>
        <authorList>
            <person name="Zhou Z."/>
            <person name="Liu Y."/>
            <person name="Xu W."/>
            <person name="Pan J."/>
            <person name="Luo Z.H."/>
            <person name="Li M."/>
        </authorList>
    </citation>
    <scope>NUCLEOTIDE SEQUENCE [LARGE SCALE GENOMIC DNA]</scope>
    <source>
        <strain evidence="2">SpSt-1</strain>
        <strain evidence="1">SpSt-1121</strain>
    </source>
</reference>
<proteinExistence type="predicted"/>
<dbReference type="Pfam" id="PF09754">
    <property type="entry name" value="PAC2"/>
    <property type="match status" value="1"/>
</dbReference>
<dbReference type="Gene3D" id="3.40.50.10900">
    <property type="entry name" value="PAC-like subunit"/>
    <property type="match status" value="1"/>
</dbReference>
<keyword evidence="1" id="KW-0647">Proteasome</keyword>
<dbReference type="PANTHER" id="PTHR35610">
    <property type="entry name" value="3-ISOPROPYLMALATE DEHYDRATASE-RELATED"/>
    <property type="match status" value="1"/>
</dbReference>
<dbReference type="EMBL" id="DRUB01000048">
    <property type="protein sequence ID" value="HHR95734.1"/>
    <property type="molecule type" value="Genomic_DNA"/>
</dbReference>
<protein>
    <submittedName>
        <fullName evidence="1">Proteasome assembly chaperone family protein</fullName>
    </submittedName>
</protein>
<dbReference type="EMBL" id="DRZI01000117">
    <property type="protein sequence ID" value="HHP81556.1"/>
    <property type="molecule type" value="Genomic_DNA"/>
</dbReference>
<dbReference type="PANTHER" id="PTHR35610:SF3">
    <property type="entry name" value="PROTEASOME ASSEMBLY CHAPERONE FAMILY PROTEIN"/>
    <property type="match status" value="1"/>
</dbReference>
<sequence>MLYSEEWIGNFRFVEYKEWGLEKPATLIVGFPDTGLVGVIGVSYLVSKLGLDEVGGIDSPYFPPIAVIQNGILRHPIRIFSSKKLGIIYTELTFTPETSSALIPVIVDYARIKGFDMIIGLTGIAKPNRLDAVELITYYVSSLGKVELLEKAGAKIFENGVLIGPYALLLKEAMRKRIPTHVLLTESFLEFPDPEAAAIGLTALSKIIGVEIDVGGLLQQAEMIRLRAKDLMKRTSQTFSRLGKDLEYSVPLHM</sequence>